<dbReference type="AlphaFoldDB" id="A0A150QZV7"/>
<dbReference type="InterPro" id="IPR025419">
    <property type="entry name" value="DUF4142"/>
</dbReference>
<dbReference type="RefSeq" id="WP_061605719.1">
    <property type="nucleotide sequence ID" value="NZ_JEMA01000186.1"/>
</dbReference>
<organism evidence="3 4">
    <name type="scientific">Sorangium cellulosum</name>
    <name type="common">Polyangium cellulosum</name>
    <dbReference type="NCBI Taxonomy" id="56"/>
    <lineage>
        <taxon>Bacteria</taxon>
        <taxon>Pseudomonadati</taxon>
        <taxon>Myxococcota</taxon>
        <taxon>Polyangia</taxon>
        <taxon>Polyangiales</taxon>
        <taxon>Polyangiaceae</taxon>
        <taxon>Sorangium</taxon>
    </lineage>
</organism>
<feature type="chain" id="PRO_5007567317" description="DUF4142 domain-containing protein" evidence="1">
    <location>
        <begin position="28"/>
        <end position="270"/>
    </location>
</feature>
<evidence type="ECO:0000313" key="3">
    <source>
        <dbReference type="EMBL" id="KYF73539.1"/>
    </source>
</evidence>
<name>A0A150QZV7_SORCE</name>
<dbReference type="PANTHER" id="PTHR38593">
    <property type="entry name" value="BLR2558 PROTEIN"/>
    <property type="match status" value="1"/>
</dbReference>
<dbReference type="OrthoDB" id="5517360at2"/>
<evidence type="ECO:0000256" key="1">
    <source>
        <dbReference type="SAM" id="SignalP"/>
    </source>
</evidence>
<accession>A0A150QZV7</accession>
<keyword evidence="1" id="KW-0732">Signal</keyword>
<dbReference type="Proteomes" id="UP000075260">
    <property type="component" value="Unassembled WGS sequence"/>
</dbReference>
<feature type="signal peptide" evidence="1">
    <location>
        <begin position="1"/>
        <end position="27"/>
    </location>
</feature>
<feature type="domain" description="DUF4142" evidence="2">
    <location>
        <begin position="60"/>
        <end position="167"/>
    </location>
</feature>
<evidence type="ECO:0000313" key="4">
    <source>
        <dbReference type="Proteomes" id="UP000075260"/>
    </source>
</evidence>
<dbReference type="Pfam" id="PF13628">
    <property type="entry name" value="DUF4142"/>
    <property type="match status" value="1"/>
</dbReference>
<dbReference type="PANTHER" id="PTHR38593:SF1">
    <property type="entry name" value="BLR2558 PROTEIN"/>
    <property type="match status" value="1"/>
</dbReference>
<proteinExistence type="predicted"/>
<sequence>MSIRINSLRFVWMTALALAGASACSVAAEDGDLAAADEGTSGEEVQSTSQAFTLSMPELAAVLGAFDANEIVIAQLALSHATDPHVLEFAQELLDYHALSNQRLLAALGQTGVRPLDNQISLALAEQGASDQLTLDGLTGSHFDWTFVDIQIYRHREFLAHLQEQISVVGPELQPGISHLVPEIRNATSRHLAFATSLPSLIGSPYVRDYGTLPGASYYGYNTPYYGPVYSGASGLYSPARPSYPWYHGRSGSFGSGAQDPNAPFGGRRP</sequence>
<evidence type="ECO:0000259" key="2">
    <source>
        <dbReference type="Pfam" id="PF13628"/>
    </source>
</evidence>
<dbReference type="PROSITE" id="PS51257">
    <property type="entry name" value="PROKAR_LIPOPROTEIN"/>
    <property type="match status" value="1"/>
</dbReference>
<dbReference type="EMBL" id="JEMA01000186">
    <property type="protein sequence ID" value="KYF73539.1"/>
    <property type="molecule type" value="Genomic_DNA"/>
</dbReference>
<protein>
    <recommendedName>
        <fullName evidence="2">DUF4142 domain-containing protein</fullName>
    </recommendedName>
</protein>
<comment type="caution">
    <text evidence="3">The sequence shown here is derived from an EMBL/GenBank/DDBJ whole genome shotgun (WGS) entry which is preliminary data.</text>
</comment>
<reference evidence="3 4" key="1">
    <citation type="submission" date="2014-02" db="EMBL/GenBank/DDBJ databases">
        <title>The small core and large imbalanced accessory genome model reveals a collaborative survival strategy of Sorangium cellulosum strains in nature.</title>
        <authorList>
            <person name="Han K."/>
            <person name="Peng R."/>
            <person name="Blom J."/>
            <person name="Li Y.-Z."/>
        </authorList>
    </citation>
    <scope>NUCLEOTIDE SEQUENCE [LARGE SCALE GENOMIC DNA]</scope>
    <source>
        <strain evidence="3 4">So0008-312</strain>
    </source>
</reference>
<gene>
    <name evidence="3" type="ORF">BE15_15860</name>
</gene>